<organism evidence="4">
    <name type="scientific">Capitella teleta</name>
    <name type="common">Polychaete worm</name>
    <dbReference type="NCBI Taxonomy" id="283909"/>
    <lineage>
        <taxon>Eukaryota</taxon>
        <taxon>Metazoa</taxon>
        <taxon>Spiralia</taxon>
        <taxon>Lophotrochozoa</taxon>
        <taxon>Annelida</taxon>
        <taxon>Polychaeta</taxon>
        <taxon>Sedentaria</taxon>
        <taxon>Scolecida</taxon>
        <taxon>Capitellidae</taxon>
        <taxon>Capitella</taxon>
    </lineage>
</organism>
<dbReference type="InterPro" id="IPR044925">
    <property type="entry name" value="His-Me_finger_sf"/>
</dbReference>
<reference evidence="5" key="3">
    <citation type="submission" date="2015-06" db="UniProtKB">
        <authorList>
            <consortium name="EnsemblMetazoa"/>
        </authorList>
    </citation>
    <scope>IDENTIFICATION</scope>
</reference>
<dbReference type="PANTHER" id="PTHR10151">
    <property type="entry name" value="ECTONUCLEOTIDE PYROPHOSPHATASE/PHOSPHODIESTERASE"/>
    <property type="match status" value="1"/>
</dbReference>
<evidence type="ECO:0000313" key="6">
    <source>
        <dbReference type="Proteomes" id="UP000014760"/>
    </source>
</evidence>
<evidence type="ECO:0000259" key="2">
    <source>
        <dbReference type="SMART" id="SM00477"/>
    </source>
</evidence>
<evidence type="ECO:0000256" key="1">
    <source>
        <dbReference type="SAM" id="MobiDB-lite"/>
    </source>
</evidence>
<dbReference type="OMA" id="EYMNLWT"/>
<dbReference type="Gene3D" id="3.40.720.10">
    <property type="entry name" value="Alkaline Phosphatase, subunit A"/>
    <property type="match status" value="1"/>
</dbReference>
<evidence type="ECO:0000313" key="5">
    <source>
        <dbReference type="EnsemblMetazoa" id="CapteP168132"/>
    </source>
</evidence>
<keyword evidence="6" id="KW-1185">Reference proteome</keyword>
<accession>R7TW03</accession>
<dbReference type="SMART" id="SM00477">
    <property type="entry name" value="NUC"/>
    <property type="match status" value="1"/>
</dbReference>
<dbReference type="OrthoDB" id="415411at2759"/>
<sequence length="383" mass="43055">MEDWDCSGGDHGYEPLLQSMHALFMAYGPAFHTSKVVRPFENIELYNMMCDLVGVTPSRNNGTDGSLHHLLRNPPLLPESDASEDQSTCDFPETDDEYKRRANATDCLCQVEEDYDAQLNLDLDEQRALQAVHLPHGIPRHHEEQAPCLLHHTDYVSAYSHQLKMPLWTAATLTADNSNGSPVDCLRPDVRLEPEEQFSCGDFEFEEREFQHVFLFPAGLMSCPRPEKCGDPCLAVSDFLRLFLLGVWSKLLNLSLEWAVVYEEIHVVFGPVFDSNSDGLRDANITEYGTIGDAGIPVPSHVFAVFLKCPSTDCSDMDYDVQAFVVPNKPNPGNCLSNIDAIAESYCRIRDLELLTGLEFLTANHTQTAFERRTHTPAVQWQT</sequence>
<dbReference type="Proteomes" id="UP000014760">
    <property type="component" value="Unassembled WGS sequence"/>
</dbReference>
<evidence type="ECO:0000313" key="4">
    <source>
        <dbReference type="EMBL" id="ELT97884.1"/>
    </source>
</evidence>
<reference evidence="6" key="1">
    <citation type="submission" date="2012-12" db="EMBL/GenBank/DDBJ databases">
        <authorList>
            <person name="Hellsten U."/>
            <person name="Grimwood J."/>
            <person name="Chapman J.A."/>
            <person name="Shapiro H."/>
            <person name="Aerts A."/>
            <person name="Otillar R.P."/>
            <person name="Terry A.Y."/>
            <person name="Boore J.L."/>
            <person name="Simakov O."/>
            <person name="Marletaz F."/>
            <person name="Cho S.-J."/>
            <person name="Edsinger-Gonzales E."/>
            <person name="Havlak P."/>
            <person name="Kuo D.-H."/>
            <person name="Larsson T."/>
            <person name="Lv J."/>
            <person name="Arendt D."/>
            <person name="Savage R."/>
            <person name="Osoegawa K."/>
            <person name="de Jong P."/>
            <person name="Lindberg D.R."/>
            <person name="Seaver E.C."/>
            <person name="Weisblat D.A."/>
            <person name="Putnam N.H."/>
            <person name="Grigoriev I.V."/>
            <person name="Rokhsar D.S."/>
        </authorList>
    </citation>
    <scope>NUCLEOTIDE SEQUENCE</scope>
    <source>
        <strain evidence="6">I ESC-2004</strain>
    </source>
</reference>
<dbReference type="SUPFAM" id="SSF54060">
    <property type="entry name" value="His-Me finger endonucleases"/>
    <property type="match status" value="1"/>
</dbReference>
<reference evidence="4 6" key="2">
    <citation type="journal article" date="2013" name="Nature">
        <title>Insights into bilaterian evolution from three spiralian genomes.</title>
        <authorList>
            <person name="Simakov O."/>
            <person name="Marletaz F."/>
            <person name="Cho S.J."/>
            <person name="Edsinger-Gonzales E."/>
            <person name="Havlak P."/>
            <person name="Hellsten U."/>
            <person name="Kuo D.H."/>
            <person name="Larsson T."/>
            <person name="Lv J."/>
            <person name="Arendt D."/>
            <person name="Savage R."/>
            <person name="Osoegawa K."/>
            <person name="de Jong P."/>
            <person name="Grimwood J."/>
            <person name="Chapman J.A."/>
            <person name="Shapiro H."/>
            <person name="Aerts A."/>
            <person name="Otillar R.P."/>
            <person name="Terry A.Y."/>
            <person name="Boore J.L."/>
            <person name="Grigoriev I.V."/>
            <person name="Lindberg D.R."/>
            <person name="Seaver E.C."/>
            <person name="Weisblat D.A."/>
            <person name="Putnam N.H."/>
            <person name="Rokhsar D.S."/>
        </authorList>
    </citation>
    <scope>NUCLEOTIDE SEQUENCE</scope>
    <source>
        <strain evidence="4 6">I ESC-2004</strain>
    </source>
</reference>
<dbReference type="InterPro" id="IPR001604">
    <property type="entry name" value="Endo_G_ENPP1-like_dom"/>
</dbReference>
<dbReference type="SUPFAM" id="SSF53649">
    <property type="entry name" value="Alkaline phosphatase-like"/>
    <property type="match status" value="1"/>
</dbReference>
<evidence type="ECO:0000259" key="3">
    <source>
        <dbReference type="SMART" id="SM00892"/>
    </source>
</evidence>
<feature type="domain" description="ENPP1-3/EXOG-like endonuclease/phosphodiesterase" evidence="2">
    <location>
        <begin position="152"/>
        <end position="367"/>
    </location>
</feature>
<name>R7TW03_CAPTE</name>
<dbReference type="EnsemblMetazoa" id="CapteT168132">
    <property type="protein sequence ID" value="CapteP168132"/>
    <property type="gene ID" value="CapteG168132"/>
</dbReference>
<evidence type="ECO:0008006" key="7">
    <source>
        <dbReference type="Google" id="ProtNLM"/>
    </source>
</evidence>
<dbReference type="GO" id="GO:0046872">
    <property type="term" value="F:metal ion binding"/>
    <property type="evidence" value="ECO:0007669"/>
    <property type="project" value="InterPro"/>
</dbReference>
<dbReference type="Gene3D" id="3.40.570.10">
    <property type="entry name" value="Extracellular Endonuclease, subunit A"/>
    <property type="match status" value="1"/>
</dbReference>
<dbReference type="STRING" id="283909.R7TW03"/>
<dbReference type="AlphaFoldDB" id="R7TW03"/>
<protein>
    <recommendedName>
        <fullName evidence="7">Extracellular Endonuclease subunit A domain-containing protein</fullName>
    </recommendedName>
</protein>
<dbReference type="InterPro" id="IPR017850">
    <property type="entry name" value="Alkaline_phosphatase_core_sf"/>
</dbReference>
<dbReference type="InterPro" id="IPR044929">
    <property type="entry name" value="DNA/RNA_non-sp_Endonuclease_sf"/>
</dbReference>
<dbReference type="GO" id="GO:0016787">
    <property type="term" value="F:hydrolase activity"/>
    <property type="evidence" value="ECO:0007669"/>
    <property type="project" value="InterPro"/>
</dbReference>
<dbReference type="SMART" id="SM00892">
    <property type="entry name" value="Endonuclease_NS"/>
    <property type="match status" value="1"/>
</dbReference>
<dbReference type="PANTHER" id="PTHR10151:SF114">
    <property type="entry name" value="ECTONUCLEOTIDE PYROPHOSPHATASE_PHOSPHODIESTERASE C27A7.3"/>
    <property type="match status" value="1"/>
</dbReference>
<feature type="region of interest" description="Disordered" evidence="1">
    <location>
        <begin position="64"/>
        <end position="94"/>
    </location>
</feature>
<dbReference type="GO" id="GO:0003676">
    <property type="term" value="F:nucleic acid binding"/>
    <property type="evidence" value="ECO:0007669"/>
    <property type="project" value="InterPro"/>
</dbReference>
<gene>
    <name evidence="4" type="ORF">CAPTEDRAFT_168132</name>
</gene>
<feature type="domain" description="DNA/RNA non-specific endonuclease/pyrophosphatase/phosphodiesterase" evidence="3">
    <location>
        <begin position="151"/>
        <end position="367"/>
    </location>
</feature>
<dbReference type="InterPro" id="IPR020821">
    <property type="entry name" value="ENPP1-3/EXOG-like_nuc-like"/>
</dbReference>
<dbReference type="HOGENOM" id="CLU_012256_2_0_1"/>
<dbReference type="EMBL" id="KB308442">
    <property type="protein sequence ID" value="ELT97884.1"/>
    <property type="molecule type" value="Genomic_DNA"/>
</dbReference>
<dbReference type="EMBL" id="AMQN01010703">
    <property type="status" value="NOT_ANNOTATED_CDS"/>
    <property type="molecule type" value="Genomic_DNA"/>
</dbReference>
<proteinExistence type="predicted"/>